<comment type="caution">
    <text evidence="2">The sequence shown here is derived from an EMBL/GenBank/DDBJ whole genome shotgun (WGS) entry which is preliminary data.</text>
</comment>
<keyword evidence="3" id="KW-1185">Reference proteome</keyword>
<dbReference type="SUPFAM" id="SSF54427">
    <property type="entry name" value="NTF2-like"/>
    <property type="match status" value="1"/>
</dbReference>
<dbReference type="EMBL" id="CAJHIA010000010">
    <property type="protein sequence ID" value="CAD6443461.1"/>
    <property type="molecule type" value="Genomic_DNA"/>
</dbReference>
<organism evidence="2 3">
    <name type="scientific">Sclerotinia trifoliorum</name>
    <dbReference type="NCBI Taxonomy" id="28548"/>
    <lineage>
        <taxon>Eukaryota</taxon>
        <taxon>Fungi</taxon>
        <taxon>Dikarya</taxon>
        <taxon>Ascomycota</taxon>
        <taxon>Pezizomycotina</taxon>
        <taxon>Leotiomycetes</taxon>
        <taxon>Helotiales</taxon>
        <taxon>Sclerotiniaceae</taxon>
        <taxon>Sclerotinia</taxon>
    </lineage>
</organism>
<evidence type="ECO:0000313" key="2">
    <source>
        <dbReference type="EMBL" id="CAD6443461.1"/>
    </source>
</evidence>
<evidence type="ECO:0000256" key="1">
    <source>
        <dbReference type="SAM" id="Phobius"/>
    </source>
</evidence>
<accession>A0A8H2ZMJ8</accession>
<dbReference type="Proteomes" id="UP000624404">
    <property type="component" value="Unassembled WGS sequence"/>
</dbReference>
<keyword evidence="1" id="KW-0812">Transmembrane</keyword>
<protein>
    <submittedName>
        <fullName evidence="2">F5c33c50-c023-41c7-aad5-53ef6561463f-CDS</fullName>
    </submittedName>
</protein>
<keyword evidence="1" id="KW-1133">Transmembrane helix</keyword>
<reference evidence="2" key="1">
    <citation type="submission" date="2020-10" db="EMBL/GenBank/DDBJ databases">
        <authorList>
            <person name="Kusch S."/>
        </authorList>
    </citation>
    <scope>NUCLEOTIDE SEQUENCE</scope>
    <source>
        <strain evidence="2">SwB9</strain>
    </source>
</reference>
<dbReference type="AlphaFoldDB" id="A0A8H2ZMJ8"/>
<dbReference type="Gene3D" id="3.10.450.50">
    <property type="match status" value="1"/>
</dbReference>
<evidence type="ECO:0000313" key="3">
    <source>
        <dbReference type="Proteomes" id="UP000624404"/>
    </source>
</evidence>
<name>A0A8H2ZMJ8_9HELO</name>
<dbReference type="InterPro" id="IPR032710">
    <property type="entry name" value="NTF2-like_dom_sf"/>
</dbReference>
<sequence length="173" mass="19364">MIARRWCGFIRAEMRVNFVSQKLASFLIILINYHHPFKMQFHKLLAVVFGLIPRAVTSSNYSACPDISPGPATIFQLVELYPYLHLQIQLRQKIFVILQLFTLLQLMAITLSRVFAPNARANYSAAIGILYGPGEIANYISTSLASFVGTQHRYGTQYITICSPSSAISVTCS</sequence>
<keyword evidence="1" id="KW-0472">Membrane</keyword>
<gene>
    <name evidence="2" type="ORF">SCLTRI_LOCUS3253</name>
</gene>
<feature type="transmembrane region" description="Helical" evidence="1">
    <location>
        <begin position="94"/>
        <end position="116"/>
    </location>
</feature>
<proteinExistence type="predicted"/>
<dbReference type="OrthoDB" id="2148716at2759"/>